<evidence type="ECO:0000256" key="6">
    <source>
        <dbReference type="PROSITE-ProRule" id="PRU10141"/>
    </source>
</evidence>
<dbReference type="AlphaFoldDB" id="A0A913YRL2"/>
<evidence type="ECO:0000313" key="10">
    <source>
        <dbReference type="Proteomes" id="UP000887567"/>
    </source>
</evidence>
<dbReference type="Gene3D" id="1.10.510.10">
    <property type="entry name" value="Transferase(Phosphotransferase) domain 1"/>
    <property type="match status" value="1"/>
</dbReference>
<comment type="similarity">
    <text evidence="5">Belongs to the protein kinase superfamily. Ser/Thr protein kinase family. GCN2 subfamily.</text>
</comment>
<dbReference type="PROSITE" id="PS00107">
    <property type="entry name" value="PROTEIN_KINASE_ATP"/>
    <property type="match status" value="1"/>
</dbReference>
<dbReference type="GO" id="GO:0005524">
    <property type="term" value="F:ATP binding"/>
    <property type="evidence" value="ECO:0007669"/>
    <property type="project" value="UniProtKB-UniRule"/>
</dbReference>
<dbReference type="OrthoDB" id="5956925at2759"/>
<sequence>MPLNTRCRHSEPLVIGNRTLFQEKKLGEGAFGEVFEVREQTSGNLFALKKIGVSFLDNAYLGEIETLSKCTKHQHIVTLYDVGFKSKFFGLFTSNVLILMEYCSGGNLNRRLARSDITEDLKLRWMSELADAIRFLHSQDIVHRDLKPENVLLTSTDSIKLGDFGLARVYTALRQDGVASDQAYVSYMTNLYMDQTVQNTALVKHSSRIQT</sequence>
<organism evidence="9 10">
    <name type="scientific">Exaiptasia diaphana</name>
    <name type="common">Tropical sea anemone</name>
    <name type="synonym">Aiptasia pulchella</name>
    <dbReference type="NCBI Taxonomy" id="2652724"/>
    <lineage>
        <taxon>Eukaryota</taxon>
        <taxon>Metazoa</taxon>
        <taxon>Cnidaria</taxon>
        <taxon>Anthozoa</taxon>
        <taxon>Hexacorallia</taxon>
        <taxon>Actiniaria</taxon>
        <taxon>Aiptasiidae</taxon>
        <taxon>Exaiptasia</taxon>
    </lineage>
</organism>
<dbReference type="KEGG" id="epa:110246474"/>
<evidence type="ECO:0000256" key="1">
    <source>
        <dbReference type="ARBA" id="ARBA00022679"/>
    </source>
</evidence>
<dbReference type="GO" id="GO:0005737">
    <property type="term" value="C:cytoplasm"/>
    <property type="evidence" value="ECO:0007669"/>
    <property type="project" value="TreeGrafter"/>
</dbReference>
<dbReference type="InterPro" id="IPR050339">
    <property type="entry name" value="CC_SR_Kinase"/>
</dbReference>
<dbReference type="GeneID" id="110246474"/>
<dbReference type="GO" id="GO:0005634">
    <property type="term" value="C:nucleus"/>
    <property type="evidence" value="ECO:0007669"/>
    <property type="project" value="TreeGrafter"/>
</dbReference>
<dbReference type="Proteomes" id="UP000887567">
    <property type="component" value="Unplaced"/>
</dbReference>
<dbReference type="SUPFAM" id="SSF56112">
    <property type="entry name" value="Protein kinase-like (PK-like)"/>
    <property type="match status" value="1"/>
</dbReference>
<protein>
    <recommendedName>
        <fullName evidence="8">Protein kinase domain-containing protein</fullName>
    </recommendedName>
</protein>
<reference evidence="9" key="1">
    <citation type="submission" date="2022-11" db="UniProtKB">
        <authorList>
            <consortium name="EnsemblMetazoa"/>
        </authorList>
    </citation>
    <scope>IDENTIFICATION</scope>
</reference>
<evidence type="ECO:0000259" key="8">
    <source>
        <dbReference type="PROSITE" id="PS50011"/>
    </source>
</evidence>
<keyword evidence="7" id="KW-0723">Serine/threonine-protein kinase</keyword>
<proteinExistence type="inferred from homology"/>
<dbReference type="InterPro" id="IPR011009">
    <property type="entry name" value="Kinase-like_dom_sf"/>
</dbReference>
<evidence type="ECO:0000313" key="9">
    <source>
        <dbReference type="EnsemblMetazoa" id="XP_028517147.1"/>
    </source>
</evidence>
<dbReference type="InterPro" id="IPR000719">
    <property type="entry name" value="Prot_kinase_dom"/>
</dbReference>
<dbReference type="OMA" id="ARIFMQQ"/>
<dbReference type="PROSITE" id="PS50011">
    <property type="entry name" value="PROTEIN_KINASE_DOM"/>
    <property type="match status" value="1"/>
</dbReference>
<feature type="domain" description="Protein kinase" evidence="8">
    <location>
        <begin position="20"/>
        <end position="211"/>
    </location>
</feature>
<accession>A0A913YRL2</accession>
<dbReference type="InterPro" id="IPR008271">
    <property type="entry name" value="Ser/Thr_kinase_AS"/>
</dbReference>
<dbReference type="SMART" id="SM00220">
    <property type="entry name" value="S_TKc"/>
    <property type="match status" value="1"/>
</dbReference>
<evidence type="ECO:0000256" key="3">
    <source>
        <dbReference type="ARBA" id="ARBA00022777"/>
    </source>
</evidence>
<dbReference type="PANTHER" id="PTHR11042:SF190">
    <property type="entry name" value="MITOSIS INHIBITOR PROTEIN KINASE MIK1"/>
    <property type="match status" value="1"/>
</dbReference>
<dbReference type="InterPro" id="IPR017441">
    <property type="entry name" value="Protein_kinase_ATP_BS"/>
</dbReference>
<dbReference type="RefSeq" id="XP_028517147.1">
    <property type="nucleotide sequence ID" value="XM_028661346.1"/>
</dbReference>
<keyword evidence="4 6" id="KW-0067">ATP-binding</keyword>
<dbReference type="Pfam" id="PF00069">
    <property type="entry name" value="Pkinase"/>
    <property type="match status" value="1"/>
</dbReference>
<dbReference type="PANTHER" id="PTHR11042">
    <property type="entry name" value="EUKARYOTIC TRANSLATION INITIATION FACTOR 2-ALPHA KINASE EIF2-ALPHA KINASE -RELATED"/>
    <property type="match status" value="1"/>
</dbReference>
<dbReference type="CDD" id="cd00180">
    <property type="entry name" value="PKc"/>
    <property type="match status" value="1"/>
</dbReference>
<dbReference type="PROSITE" id="PS00108">
    <property type="entry name" value="PROTEIN_KINASE_ST"/>
    <property type="match status" value="1"/>
</dbReference>
<name>A0A913YRL2_EXADI</name>
<dbReference type="GO" id="GO:0110031">
    <property type="term" value="P:negative regulation of G2/MI transition of meiotic cell cycle"/>
    <property type="evidence" value="ECO:0007669"/>
    <property type="project" value="TreeGrafter"/>
</dbReference>
<evidence type="ECO:0000256" key="7">
    <source>
        <dbReference type="RuleBase" id="RU000304"/>
    </source>
</evidence>
<keyword evidence="1" id="KW-0808">Transferase</keyword>
<evidence type="ECO:0000256" key="4">
    <source>
        <dbReference type="ARBA" id="ARBA00022840"/>
    </source>
</evidence>
<keyword evidence="3" id="KW-0418">Kinase</keyword>
<evidence type="ECO:0000256" key="5">
    <source>
        <dbReference type="ARBA" id="ARBA00037982"/>
    </source>
</evidence>
<keyword evidence="10" id="KW-1185">Reference proteome</keyword>
<dbReference type="GO" id="GO:0004674">
    <property type="term" value="F:protein serine/threonine kinase activity"/>
    <property type="evidence" value="ECO:0007669"/>
    <property type="project" value="UniProtKB-KW"/>
</dbReference>
<feature type="binding site" evidence="6">
    <location>
        <position position="49"/>
    </location>
    <ligand>
        <name>ATP</name>
        <dbReference type="ChEBI" id="CHEBI:30616"/>
    </ligand>
</feature>
<keyword evidence="2 6" id="KW-0547">Nucleotide-binding</keyword>
<evidence type="ECO:0000256" key="2">
    <source>
        <dbReference type="ARBA" id="ARBA00022741"/>
    </source>
</evidence>
<dbReference type="EnsemblMetazoa" id="XM_028661346.1">
    <property type="protein sequence ID" value="XP_028517147.1"/>
    <property type="gene ID" value="LOC110246474"/>
</dbReference>